<dbReference type="AlphaFoldDB" id="A0A8J7SGB3"/>
<dbReference type="PANTHER" id="PTHR43716">
    <property type="entry name" value="D-2-HYDROXYGLUTARATE DEHYDROGENASE, MITOCHONDRIAL"/>
    <property type="match status" value="1"/>
</dbReference>
<evidence type="ECO:0000259" key="5">
    <source>
        <dbReference type="PROSITE" id="PS51387"/>
    </source>
</evidence>
<dbReference type="Gene3D" id="3.30.43.10">
    <property type="entry name" value="Uridine Diphospho-n-acetylenolpyruvylglucosamine Reductase, domain 2"/>
    <property type="match status" value="1"/>
</dbReference>
<dbReference type="InterPro" id="IPR016166">
    <property type="entry name" value="FAD-bd_PCMH"/>
</dbReference>
<evidence type="ECO:0000313" key="6">
    <source>
        <dbReference type="EMBL" id="MBK0400756.1"/>
    </source>
</evidence>
<organism evidence="6 7">
    <name type="scientific">Thermohalobaculum xanthum</name>
    <dbReference type="NCBI Taxonomy" id="2753746"/>
    <lineage>
        <taxon>Bacteria</taxon>
        <taxon>Pseudomonadati</taxon>
        <taxon>Pseudomonadota</taxon>
        <taxon>Alphaproteobacteria</taxon>
        <taxon>Rhodobacterales</taxon>
        <taxon>Paracoccaceae</taxon>
        <taxon>Thermohalobaculum</taxon>
    </lineage>
</organism>
<dbReference type="Gene3D" id="1.10.45.10">
    <property type="entry name" value="Vanillyl-alcohol Oxidase, Chain A, domain 4"/>
    <property type="match status" value="1"/>
</dbReference>
<name>A0A8J7SGB3_9RHOB</name>
<evidence type="ECO:0000313" key="7">
    <source>
        <dbReference type="Proteomes" id="UP000655420"/>
    </source>
</evidence>
<dbReference type="FunFam" id="1.10.45.10:FF:000001">
    <property type="entry name" value="D-lactate dehydrogenase mitochondrial"/>
    <property type="match status" value="1"/>
</dbReference>
<dbReference type="Gene3D" id="3.30.70.2190">
    <property type="match status" value="1"/>
</dbReference>
<dbReference type="PANTHER" id="PTHR43716:SF2">
    <property type="entry name" value="BLL6224 PROTEIN"/>
    <property type="match status" value="1"/>
</dbReference>
<dbReference type="InterPro" id="IPR016167">
    <property type="entry name" value="FAD-bd_PCMH_sub1"/>
</dbReference>
<accession>A0A8J7SGB3</accession>
<dbReference type="SUPFAM" id="SSF55103">
    <property type="entry name" value="FAD-linked oxidases, C-terminal domain"/>
    <property type="match status" value="1"/>
</dbReference>
<feature type="domain" description="FAD-binding PCMH-type" evidence="5">
    <location>
        <begin position="47"/>
        <end position="228"/>
    </location>
</feature>
<comment type="similarity">
    <text evidence="2">Belongs to the FAD-binding oxidoreductase/transferase type 4 family.</text>
</comment>
<dbReference type="InterPro" id="IPR004113">
    <property type="entry name" value="FAD-bd_oxidored_4_C"/>
</dbReference>
<keyword evidence="4" id="KW-0274">FAD</keyword>
<comment type="cofactor">
    <cofactor evidence="1">
        <name>FAD</name>
        <dbReference type="ChEBI" id="CHEBI:57692"/>
    </cofactor>
</comment>
<protein>
    <submittedName>
        <fullName evidence="6">FAD-binding oxidoreductase</fullName>
    </submittedName>
</protein>
<sequence length="481" mass="50547">MDTPARSLREPSRDDLDALAARLDAGDLLLPGMDRFDAYLREPRDRWQGQAAAVLRPRTTEEVAAAVRMCHDRSIGVIAISGGTGLVGGQTLDHGAKPVILSLERLNRVRAVLPDDGALIAEAGVTLAEVQAAAEAAGRLFPLSMASEGSCCVGGNLATNAGGVQVLRYGNARDLCLGVEAVLADGSIHHGLKVLRKDNTGYDLRHLLIGSEGTLGIITAAVLKLFPAPGETVTGMLAVPSPAAAVKLLHALRDRMGDGVTAFELMAGQGPTFIRRFYPDWRDPLDGDPAWRVLVEITGPAGGDLAGRAETALADLFEAGLATDGVVATSGQQREAMWWLRETIPEANRRVGAVSSHDISVPLSAIPRFIDEAGAAVAAIDADLTINCFGHVGDGNLHFNVFPAPGRTRADHDGDRPAIKSTIHEVADRLGGSISAEHGIGRLKKADLARFADPVKLAAMRAIKQALDPNGILNPGAVLPD</sequence>
<dbReference type="InterPro" id="IPR006094">
    <property type="entry name" value="Oxid_FAD_bind_N"/>
</dbReference>
<dbReference type="Proteomes" id="UP000655420">
    <property type="component" value="Unassembled WGS sequence"/>
</dbReference>
<comment type="caution">
    <text evidence="6">The sequence shown here is derived from an EMBL/GenBank/DDBJ whole genome shotgun (WGS) entry which is preliminary data.</text>
</comment>
<reference evidence="6" key="1">
    <citation type="submission" date="2020-12" db="EMBL/GenBank/DDBJ databases">
        <title>Bacterial taxonomy.</title>
        <authorList>
            <person name="Pan X."/>
        </authorList>
    </citation>
    <scope>NUCLEOTIDE SEQUENCE</scope>
    <source>
        <strain evidence="6">M0105</strain>
    </source>
</reference>
<dbReference type="GO" id="GO:0071949">
    <property type="term" value="F:FAD binding"/>
    <property type="evidence" value="ECO:0007669"/>
    <property type="project" value="InterPro"/>
</dbReference>
<dbReference type="Gene3D" id="3.30.70.2740">
    <property type="match status" value="1"/>
</dbReference>
<keyword evidence="3" id="KW-0285">Flavoprotein</keyword>
<dbReference type="InterPro" id="IPR016164">
    <property type="entry name" value="FAD-linked_Oxase-like_C"/>
</dbReference>
<dbReference type="InterPro" id="IPR051264">
    <property type="entry name" value="FAD-oxidored/transferase_4"/>
</dbReference>
<dbReference type="Pfam" id="PF01565">
    <property type="entry name" value="FAD_binding_4"/>
    <property type="match status" value="1"/>
</dbReference>
<dbReference type="EMBL" id="JAEHHL010000010">
    <property type="protein sequence ID" value="MBK0400756.1"/>
    <property type="molecule type" value="Genomic_DNA"/>
</dbReference>
<evidence type="ECO:0000256" key="3">
    <source>
        <dbReference type="ARBA" id="ARBA00022630"/>
    </source>
</evidence>
<evidence type="ECO:0000256" key="4">
    <source>
        <dbReference type="ARBA" id="ARBA00022827"/>
    </source>
</evidence>
<dbReference type="Pfam" id="PF02913">
    <property type="entry name" value="FAD-oxidase_C"/>
    <property type="match status" value="1"/>
</dbReference>
<dbReference type="PROSITE" id="PS51387">
    <property type="entry name" value="FAD_PCMH"/>
    <property type="match status" value="1"/>
</dbReference>
<dbReference type="InterPro" id="IPR016171">
    <property type="entry name" value="Vanillyl_alc_oxidase_C-sub2"/>
</dbReference>
<evidence type="ECO:0000256" key="2">
    <source>
        <dbReference type="ARBA" id="ARBA00008000"/>
    </source>
</evidence>
<dbReference type="RefSeq" id="WP_200612191.1">
    <property type="nucleotide sequence ID" value="NZ_JAEHHL010000010.1"/>
</dbReference>
<gene>
    <name evidence="6" type="ORF">H0I76_16270</name>
</gene>
<dbReference type="Gene3D" id="3.30.465.10">
    <property type="match status" value="1"/>
</dbReference>
<dbReference type="InterPro" id="IPR036318">
    <property type="entry name" value="FAD-bd_PCMH-like_sf"/>
</dbReference>
<dbReference type="SUPFAM" id="SSF56176">
    <property type="entry name" value="FAD-binding/transporter-associated domain-like"/>
    <property type="match status" value="1"/>
</dbReference>
<proteinExistence type="inferred from homology"/>
<dbReference type="GO" id="GO:0003824">
    <property type="term" value="F:catalytic activity"/>
    <property type="evidence" value="ECO:0007669"/>
    <property type="project" value="InterPro"/>
</dbReference>
<evidence type="ECO:0000256" key="1">
    <source>
        <dbReference type="ARBA" id="ARBA00001974"/>
    </source>
</evidence>
<keyword evidence="7" id="KW-1185">Reference proteome</keyword>
<dbReference type="GO" id="GO:0022904">
    <property type="term" value="P:respiratory electron transport chain"/>
    <property type="evidence" value="ECO:0007669"/>
    <property type="project" value="TreeGrafter"/>
</dbReference>
<dbReference type="InterPro" id="IPR016169">
    <property type="entry name" value="FAD-bd_PCMH_sub2"/>
</dbReference>